<evidence type="ECO:0000313" key="3">
    <source>
        <dbReference type="Proteomes" id="UP000748752"/>
    </source>
</evidence>
<dbReference type="Gene3D" id="1.10.260.40">
    <property type="entry name" value="lambda repressor-like DNA-binding domains"/>
    <property type="match status" value="1"/>
</dbReference>
<proteinExistence type="predicted"/>
<dbReference type="Proteomes" id="UP000748752">
    <property type="component" value="Unassembled WGS sequence"/>
</dbReference>
<feature type="domain" description="HTH cro/C1-type" evidence="1">
    <location>
        <begin position="16"/>
        <end position="73"/>
    </location>
</feature>
<dbReference type="PROSITE" id="PS50943">
    <property type="entry name" value="HTH_CROC1"/>
    <property type="match status" value="1"/>
</dbReference>
<dbReference type="SUPFAM" id="SSF47413">
    <property type="entry name" value="lambda repressor-like DNA-binding domains"/>
    <property type="match status" value="1"/>
</dbReference>
<keyword evidence="3" id="KW-1185">Reference proteome</keyword>
<dbReference type="CDD" id="cd00093">
    <property type="entry name" value="HTH_XRE"/>
    <property type="match status" value="1"/>
</dbReference>
<name>A0ABS1CI03_9GAMM</name>
<reference evidence="2 3" key="1">
    <citation type="journal article" date="2020" name="Microorganisms">
        <title>Osmotic Adaptation and Compatible Solute Biosynthesis of Phototrophic Bacteria as Revealed from Genome Analyses.</title>
        <authorList>
            <person name="Imhoff J.F."/>
            <person name="Rahn T."/>
            <person name="Kunzel S."/>
            <person name="Keller A."/>
            <person name="Neulinger S.C."/>
        </authorList>
    </citation>
    <scope>NUCLEOTIDE SEQUENCE [LARGE SCALE GENOMIC DNA]</scope>
    <source>
        <strain evidence="2 3">DSM 6210</strain>
    </source>
</reference>
<sequence>MTKADQALTRAIGQRLRAAREARGLSLSQLADLTGGLYSKPRISNYEQGLRRVTIEGAQVLSEALGNVSVAHILCVDDHCAASPEETGLLEGFRALAGDDQQQVLDWVKDKSGT</sequence>
<evidence type="ECO:0000313" key="2">
    <source>
        <dbReference type="EMBL" id="MBK1631333.1"/>
    </source>
</evidence>
<evidence type="ECO:0000259" key="1">
    <source>
        <dbReference type="PROSITE" id="PS50943"/>
    </source>
</evidence>
<dbReference type="RefSeq" id="WP_200237389.1">
    <property type="nucleotide sequence ID" value="NZ_NRRV01000024.1"/>
</dbReference>
<dbReference type="SMART" id="SM00530">
    <property type="entry name" value="HTH_XRE"/>
    <property type="match status" value="1"/>
</dbReference>
<gene>
    <name evidence="2" type="ORF">CKO31_11400</name>
</gene>
<dbReference type="Pfam" id="PF01381">
    <property type="entry name" value="HTH_3"/>
    <property type="match status" value="1"/>
</dbReference>
<comment type="caution">
    <text evidence="2">The sequence shown here is derived from an EMBL/GenBank/DDBJ whole genome shotgun (WGS) entry which is preliminary data.</text>
</comment>
<dbReference type="EMBL" id="NRRV01000024">
    <property type="protein sequence ID" value="MBK1631333.1"/>
    <property type="molecule type" value="Genomic_DNA"/>
</dbReference>
<dbReference type="InterPro" id="IPR010982">
    <property type="entry name" value="Lambda_DNA-bd_dom_sf"/>
</dbReference>
<organism evidence="2 3">
    <name type="scientific">Thiohalocapsa halophila</name>
    <dbReference type="NCBI Taxonomy" id="69359"/>
    <lineage>
        <taxon>Bacteria</taxon>
        <taxon>Pseudomonadati</taxon>
        <taxon>Pseudomonadota</taxon>
        <taxon>Gammaproteobacteria</taxon>
        <taxon>Chromatiales</taxon>
        <taxon>Chromatiaceae</taxon>
        <taxon>Thiohalocapsa</taxon>
    </lineage>
</organism>
<protein>
    <recommendedName>
        <fullName evidence="1">HTH cro/C1-type domain-containing protein</fullName>
    </recommendedName>
</protein>
<dbReference type="InterPro" id="IPR001387">
    <property type="entry name" value="Cro/C1-type_HTH"/>
</dbReference>
<accession>A0ABS1CI03</accession>